<accession>A0A847J1R6</accession>
<feature type="transmembrane region" description="Helical" evidence="1">
    <location>
        <begin position="53"/>
        <end position="76"/>
    </location>
</feature>
<proteinExistence type="predicted"/>
<reference evidence="2 3" key="1">
    <citation type="journal article" date="2020" name="Biotechnol. Biofuels">
        <title>New insights from the biogas microbiome by comprehensive genome-resolved metagenomics of nearly 1600 species originating from multiple anaerobic digesters.</title>
        <authorList>
            <person name="Campanaro S."/>
            <person name="Treu L."/>
            <person name="Rodriguez-R L.M."/>
            <person name="Kovalovszki A."/>
            <person name="Ziels R.M."/>
            <person name="Maus I."/>
            <person name="Zhu X."/>
            <person name="Kougias P.G."/>
            <person name="Basile A."/>
            <person name="Luo G."/>
            <person name="Schluter A."/>
            <person name="Konstantinidis K.T."/>
            <person name="Angelidaki I."/>
        </authorList>
    </citation>
    <scope>NUCLEOTIDE SEQUENCE [LARGE SCALE GENOMIC DNA]</scope>
    <source>
        <strain evidence="2">AS27yjCOA_61</strain>
    </source>
</reference>
<comment type="caution">
    <text evidence="2">The sequence shown here is derived from an EMBL/GenBank/DDBJ whole genome shotgun (WGS) entry which is preliminary data.</text>
</comment>
<feature type="transmembrane region" description="Helical" evidence="1">
    <location>
        <begin position="142"/>
        <end position="166"/>
    </location>
</feature>
<dbReference type="Gene3D" id="1.10.1760.20">
    <property type="match status" value="1"/>
</dbReference>
<dbReference type="AlphaFoldDB" id="A0A847J1R6"/>
<protein>
    <submittedName>
        <fullName evidence="2">Energy coupling factor transporter S component ThiW</fullName>
    </submittedName>
</protein>
<dbReference type="NCBIfam" id="TIGR02359">
    <property type="entry name" value="thiW"/>
    <property type="match status" value="1"/>
</dbReference>
<feature type="transmembrane region" description="Helical" evidence="1">
    <location>
        <begin position="20"/>
        <end position="41"/>
    </location>
</feature>
<evidence type="ECO:0000256" key="1">
    <source>
        <dbReference type="SAM" id="Phobius"/>
    </source>
</evidence>
<dbReference type="Pfam" id="PF09512">
    <property type="entry name" value="ThiW"/>
    <property type="match status" value="1"/>
</dbReference>
<dbReference type="InterPro" id="IPR012652">
    <property type="entry name" value="ThiW"/>
</dbReference>
<keyword evidence="1" id="KW-0472">Membrane</keyword>
<sequence>MVFSKIMRDKKGTEMTNGKFLNRLVFLAMMVAVGVVISPLLRVEGFAPMQHLVNVTCAVFLGPWYSLACAVAIGVIRMSLMGIPPLALTGAIFGAFLSGIFYAKTGKIWAAVLGEIIGTGLIGSIVSYPVMTLLYGKSDLTWLFYVPSFCIASTMGGTLAGVMLYAMQKNGILAQLINGLGRKND</sequence>
<organism evidence="2 3">
    <name type="scientific">Pseudolactococcus chungangensis</name>
    <dbReference type="NCBI Taxonomy" id="451457"/>
    <lineage>
        <taxon>Bacteria</taxon>
        <taxon>Bacillati</taxon>
        <taxon>Bacillota</taxon>
        <taxon>Bacilli</taxon>
        <taxon>Lactobacillales</taxon>
        <taxon>Streptococcaceae</taxon>
        <taxon>Pseudolactococcus</taxon>
    </lineage>
</organism>
<gene>
    <name evidence="2" type="primary">thiW</name>
    <name evidence="2" type="ORF">GX453_06905</name>
</gene>
<keyword evidence="1" id="KW-0812">Transmembrane</keyword>
<dbReference type="EMBL" id="JAAYVO010000090">
    <property type="protein sequence ID" value="NLH35735.1"/>
    <property type="molecule type" value="Genomic_DNA"/>
</dbReference>
<feature type="transmembrane region" description="Helical" evidence="1">
    <location>
        <begin position="108"/>
        <end position="130"/>
    </location>
</feature>
<evidence type="ECO:0000313" key="3">
    <source>
        <dbReference type="Proteomes" id="UP000559962"/>
    </source>
</evidence>
<dbReference type="Proteomes" id="UP000559962">
    <property type="component" value="Unassembled WGS sequence"/>
</dbReference>
<feature type="transmembrane region" description="Helical" evidence="1">
    <location>
        <begin position="83"/>
        <end position="102"/>
    </location>
</feature>
<keyword evidence="1" id="KW-1133">Transmembrane helix</keyword>
<dbReference type="PIRSF" id="PIRSF024534">
    <property type="entry name" value="ThiW"/>
    <property type="match status" value="1"/>
</dbReference>
<evidence type="ECO:0000313" key="2">
    <source>
        <dbReference type="EMBL" id="NLH35735.1"/>
    </source>
</evidence>
<name>A0A847J1R6_9LACT</name>